<evidence type="ECO:0000256" key="5">
    <source>
        <dbReference type="SAM" id="Phobius"/>
    </source>
</evidence>
<evidence type="ECO:0000259" key="6">
    <source>
        <dbReference type="Pfam" id="PF02656"/>
    </source>
</evidence>
<evidence type="ECO:0000256" key="4">
    <source>
        <dbReference type="ARBA" id="ARBA00023136"/>
    </source>
</evidence>
<dbReference type="EMBL" id="VBSB01000003">
    <property type="protein sequence ID" value="NTY59031.1"/>
    <property type="molecule type" value="Genomic_DNA"/>
</dbReference>
<keyword evidence="2 5" id="KW-0812">Transmembrane</keyword>
<comment type="subcellular location">
    <subcellularLocation>
        <location evidence="1">Endomembrane system</location>
        <topology evidence="1">Multi-pass membrane protein</topology>
    </subcellularLocation>
</comment>
<evidence type="ECO:0000313" key="8">
    <source>
        <dbReference type="Proteomes" id="UP000708347"/>
    </source>
</evidence>
<dbReference type="Proteomes" id="UP000708347">
    <property type="component" value="Unassembled WGS sequence"/>
</dbReference>
<gene>
    <name evidence="7" type="ORF">FEG63_05605</name>
</gene>
<comment type="caution">
    <text evidence="7">The sequence shown here is derived from an EMBL/GenBank/DDBJ whole genome shotgun (WGS) entry which is preliminary data.</text>
</comment>
<feature type="transmembrane region" description="Helical" evidence="5">
    <location>
        <begin position="20"/>
        <end position="40"/>
    </location>
</feature>
<feature type="transmembrane region" description="Helical" evidence="5">
    <location>
        <begin position="85"/>
        <end position="107"/>
    </location>
</feature>
<evidence type="ECO:0000256" key="3">
    <source>
        <dbReference type="ARBA" id="ARBA00022989"/>
    </source>
</evidence>
<dbReference type="Pfam" id="PF02656">
    <property type="entry name" value="DUF202"/>
    <property type="match status" value="1"/>
</dbReference>
<feature type="domain" description="DUF202" evidence="6">
    <location>
        <begin position="13"/>
        <end position="72"/>
    </location>
</feature>
<dbReference type="InterPro" id="IPR003807">
    <property type="entry name" value="DUF202"/>
</dbReference>
<name>A0ABX2JMX0_9MYCO</name>
<evidence type="ECO:0000256" key="1">
    <source>
        <dbReference type="ARBA" id="ARBA00004127"/>
    </source>
</evidence>
<evidence type="ECO:0000313" key="7">
    <source>
        <dbReference type="EMBL" id="NTY59031.1"/>
    </source>
</evidence>
<protein>
    <submittedName>
        <fullName evidence="7">DUF202 domain-containing protein</fullName>
    </submittedName>
</protein>
<evidence type="ECO:0000256" key="2">
    <source>
        <dbReference type="ARBA" id="ARBA00022692"/>
    </source>
</evidence>
<keyword evidence="3 5" id="KW-1133">Transmembrane helix</keyword>
<proteinExistence type="predicted"/>
<keyword evidence="4 5" id="KW-0472">Membrane</keyword>
<accession>A0ABX2JMX0</accession>
<reference evidence="7 8" key="1">
    <citation type="submission" date="2019-05" db="EMBL/GenBank/DDBJ databases">
        <title>Mycolicibacterium sphagni ENV482 genome assembly.</title>
        <authorList>
            <person name="Chen W."/>
            <person name="Faulkner N.W."/>
            <person name="Hyman M.R."/>
        </authorList>
    </citation>
    <scope>NUCLEOTIDE SEQUENCE [LARGE SCALE GENOMIC DNA]</scope>
    <source>
        <strain evidence="7 8">ENV482</strain>
    </source>
</reference>
<organism evidence="7 8">
    <name type="scientific">Mycolicibacterium sphagni</name>
    <dbReference type="NCBI Taxonomy" id="1786"/>
    <lineage>
        <taxon>Bacteria</taxon>
        <taxon>Bacillati</taxon>
        <taxon>Actinomycetota</taxon>
        <taxon>Actinomycetes</taxon>
        <taxon>Mycobacteriales</taxon>
        <taxon>Mycobacteriaceae</taxon>
        <taxon>Mycolicibacterium</taxon>
    </lineage>
</organism>
<sequence length="112" mass="11903">MDGDSSILDPAGAAERTALAWQRTIIGTLLVGALIVRWSVTERFPPAPGVLVTLVSAFCSLFLVGRRYQRVRQTVMAGQTPLSRYLVPAATVFTVGVVLAIGAGIVVEYATL</sequence>
<keyword evidence="8" id="KW-1185">Reference proteome</keyword>
<feature type="transmembrane region" description="Helical" evidence="5">
    <location>
        <begin position="46"/>
        <end position="64"/>
    </location>
</feature>